<proteinExistence type="predicted"/>
<protein>
    <submittedName>
        <fullName evidence="2">Uncharacterized protein</fullName>
    </submittedName>
</protein>
<evidence type="ECO:0000256" key="1">
    <source>
        <dbReference type="SAM" id="MobiDB-lite"/>
    </source>
</evidence>
<reference evidence="2 3" key="1">
    <citation type="submission" date="2018-08" db="EMBL/GenBank/DDBJ databases">
        <title>A genome reference for cultivated species of the human gut microbiota.</title>
        <authorList>
            <person name="Zou Y."/>
            <person name="Xue W."/>
            <person name="Luo G."/>
        </authorList>
    </citation>
    <scope>NUCLEOTIDE SEQUENCE [LARGE SCALE GENOMIC DNA]</scope>
    <source>
        <strain evidence="2 3">AM32-6</strain>
    </source>
</reference>
<gene>
    <name evidence="2" type="ORF">DW812_08350</name>
</gene>
<organism evidence="2 3">
    <name type="scientific">Mediterraneibacter gnavus</name>
    <name type="common">Ruminococcus gnavus</name>
    <dbReference type="NCBI Taxonomy" id="33038"/>
    <lineage>
        <taxon>Bacteria</taxon>
        <taxon>Bacillati</taxon>
        <taxon>Bacillota</taxon>
        <taxon>Clostridia</taxon>
        <taxon>Lachnospirales</taxon>
        <taxon>Lachnospiraceae</taxon>
        <taxon>Mediterraneibacter</taxon>
    </lineage>
</organism>
<dbReference type="Proteomes" id="UP000284472">
    <property type="component" value="Unassembled WGS sequence"/>
</dbReference>
<evidence type="ECO:0000313" key="3">
    <source>
        <dbReference type="Proteomes" id="UP000284472"/>
    </source>
</evidence>
<dbReference type="EMBL" id="QSIR01000010">
    <property type="protein sequence ID" value="RHD06767.1"/>
    <property type="molecule type" value="Genomic_DNA"/>
</dbReference>
<feature type="compositionally biased region" description="Basic residues" evidence="1">
    <location>
        <begin position="105"/>
        <end position="120"/>
    </location>
</feature>
<dbReference type="AlphaFoldDB" id="A0A414D8J8"/>
<sequence>MKEENNADGLYSLKIDARHYFPDVKITRDVLEALRCRQYAAALAFYLECDLDDIEKQARRLAESTALSYSEALHKIGGDMLRSKQEKQATLSLWPIRQEPVRPNRAARRAAKRKGGRNGR</sequence>
<dbReference type="RefSeq" id="WP_118043829.1">
    <property type="nucleotide sequence ID" value="NZ_QSIR01000010.1"/>
</dbReference>
<comment type="caution">
    <text evidence="2">The sequence shown here is derived from an EMBL/GenBank/DDBJ whole genome shotgun (WGS) entry which is preliminary data.</text>
</comment>
<evidence type="ECO:0000313" key="2">
    <source>
        <dbReference type="EMBL" id="RHD06767.1"/>
    </source>
</evidence>
<accession>A0A414D8J8</accession>
<name>A0A414D8J8_MEDGN</name>
<feature type="region of interest" description="Disordered" evidence="1">
    <location>
        <begin position="100"/>
        <end position="120"/>
    </location>
</feature>